<dbReference type="InterPro" id="IPR051163">
    <property type="entry name" value="Sodium:Solute_Symporter_SSF"/>
</dbReference>
<feature type="transmembrane region" description="Helical" evidence="12">
    <location>
        <begin position="424"/>
        <end position="443"/>
    </location>
</feature>
<comment type="subcellular location">
    <subcellularLocation>
        <location evidence="1">Cell membrane</location>
        <topology evidence="1">Multi-pass membrane protein</topology>
    </subcellularLocation>
</comment>
<evidence type="ECO:0000256" key="2">
    <source>
        <dbReference type="ARBA" id="ARBA00006434"/>
    </source>
</evidence>
<evidence type="ECO:0000256" key="8">
    <source>
        <dbReference type="ARBA" id="ARBA00023065"/>
    </source>
</evidence>
<evidence type="ECO:0000256" key="10">
    <source>
        <dbReference type="ARBA" id="ARBA00023201"/>
    </source>
</evidence>
<evidence type="ECO:0000256" key="1">
    <source>
        <dbReference type="ARBA" id="ARBA00004651"/>
    </source>
</evidence>
<gene>
    <name evidence="13" type="ORF">H9714_03330</name>
</gene>
<accession>A0A9D2S4F5</accession>
<evidence type="ECO:0000256" key="11">
    <source>
        <dbReference type="RuleBase" id="RU362091"/>
    </source>
</evidence>
<comment type="similarity">
    <text evidence="2 11">Belongs to the sodium:solute symporter (SSF) (TC 2.A.21) family.</text>
</comment>
<feature type="transmembrane region" description="Helical" evidence="12">
    <location>
        <begin position="45"/>
        <end position="66"/>
    </location>
</feature>
<feature type="transmembrane region" description="Helical" evidence="12">
    <location>
        <begin position="117"/>
        <end position="142"/>
    </location>
</feature>
<evidence type="ECO:0000256" key="4">
    <source>
        <dbReference type="ARBA" id="ARBA00022475"/>
    </source>
</evidence>
<evidence type="ECO:0000256" key="9">
    <source>
        <dbReference type="ARBA" id="ARBA00023136"/>
    </source>
</evidence>
<protein>
    <submittedName>
        <fullName evidence="13">Sodium/solute symporter</fullName>
    </submittedName>
</protein>
<evidence type="ECO:0000313" key="14">
    <source>
        <dbReference type="Proteomes" id="UP000824208"/>
    </source>
</evidence>
<dbReference type="EMBL" id="DWYC01000036">
    <property type="protein sequence ID" value="HJB56563.1"/>
    <property type="molecule type" value="Genomic_DNA"/>
</dbReference>
<keyword evidence="3" id="KW-0813">Transport</keyword>
<reference evidence="13" key="1">
    <citation type="journal article" date="2021" name="PeerJ">
        <title>Extensive microbial diversity within the chicken gut microbiome revealed by metagenomics and culture.</title>
        <authorList>
            <person name="Gilroy R."/>
            <person name="Ravi A."/>
            <person name="Getino M."/>
            <person name="Pursley I."/>
            <person name="Horton D.L."/>
            <person name="Alikhan N.F."/>
            <person name="Baker D."/>
            <person name="Gharbi K."/>
            <person name="Hall N."/>
            <person name="Watson M."/>
            <person name="Adriaenssens E.M."/>
            <person name="Foster-Nyarko E."/>
            <person name="Jarju S."/>
            <person name="Secka A."/>
            <person name="Antonio M."/>
            <person name="Oren A."/>
            <person name="Chaudhuri R.R."/>
            <person name="La Ragione R."/>
            <person name="Hildebrand F."/>
            <person name="Pallen M.J."/>
        </authorList>
    </citation>
    <scope>NUCLEOTIDE SEQUENCE</scope>
    <source>
        <strain evidence="13">CHK189-11263</strain>
    </source>
</reference>
<organism evidence="13 14">
    <name type="scientific">Candidatus Flavonifractor intestinipullorum</name>
    <dbReference type="NCBI Taxonomy" id="2838587"/>
    <lineage>
        <taxon>Bacteria</taxon>
        <taxon>Bacillati</taxon>
        <taxon>Bacillota</taxon>
        <taxon>Clostridia</taxon>
        <taxon>Eubacteriales</taxon>
        <taxon>Oscillospiraceae</taxon>
        <taxon>Flavonifractor</taxon>
    </lineage>
</organism>
<evidence type="ECO:0000256" key="5">
    <source>
        <dbReference type="ARBA" id="ARBA00022692"/>
    </source>
</evidence>
<feature type="transmembrane region" description="Helical" evidence="12">
    <location>
        <begin position="268"/>
        <end position="293"/>
    </location>
</feature>
<feature type="transmembrane region" description="Helical" evidence="12">
    <location>
        <begin position="6"/>
        <end position="24"/>
    </location>
</feature>
<keyword evidence="5 12" id="KW-0812">Transmembrane</keyword>
<feature type="transmembrane region" description="Helical" evidence="12">
    <location>
        <begin position="399"/>
        <end position="417"/>
    </location>
</feature>
<feature type="transmembrane region" description="Helical" evidence="12">
    <location>
        <begin position="225"/>
        <end position="247"/>
    </location>
</feature>
<keyword evidence="10" id="KW-0739">Sodium transport</keyword>
<dbReference type="NCBIfam" id="TIGR00813">
    <property type="entry name" value="sss"/>
    <property type="match status" value="1"/>
</dbReference>
<keyword evidence="8" id="KW-0406">Ion transport</keyword>
<feature type="transmembrane region" description="Helical" evidence="12">
    <location>
        <begin position="313"/>
        <end position="337"/>
    </location>
</feature>
<feature type="transmembrane region" description="Helical" evidence="12">
    <location>
        <begin position="449"/>
        <end position="469"/>
    </location>
</feature>
<comment type="caution">
    <text evidence="13">The sequence shown here is derived from an EMBL/GenBank/DDBJ whole genome shotgun (WGS) entry which is preliminary data.</text>
</comment>
<evidence type="ECO:0000256" key="6">
    <source>
        <dbReference type="ARBA" id="ARBA00022989"/>
    </source>
</evidence>
<dbReference type="GO" id="GO:0006814">
    <property type="term" value="P:sodium ion transport"/>
    <property type="evidence" value="ECO:0007669"/>
    <property type="project" value="UniProtKB-KW"/>
</dbReference>
<keyword evidence="4" id="KW-1003">Cell membrane</keyword>
<evidence type="ECO:0000313" key="13">
    <source>
        <dbReference type="EMBL" id="HJB56563.1"/>
    </source>
</evidence>
<dbReference type="InterPro" id="IPR001734">
    <property type="entry name" value="Na/solute_symporter"/>
</dbReference>
<name>A0A9D2S4F5_9FIRM</name>
<dbReference type="Proteomes" id="UP000824208">
    <property type="component" value="Unassembled WGS sequence"/>
</dbReference>
<feature type="transmembrane region" description="Helical" evidence="12">
    <location>
        <begin position="512"/>
        <end position="530"/>
    </location>
</feature>
<dbReference type="PROSITE" id="PS50283">
    <property type="entry name" value="NA_SOLUT_SYMP_3"/>
    <property type="match status" value="1"/>
</dbReference>
<dbReference type="AlphaFoldDB" id="A0A9D2S4F5"/>
<dbReference type="InterPro" id="IPR038377">
    <property type="entry name" value="Na/Glc_symporter_sf"/>
</dbReference>
<keyword evidence="6 12" id="KW-1133">Transmembrane helix</keyword>
<dbReference type="PANTHER" id="PTHR42985:SF47">
    <property type="entry name" value="INTEGRAL MEMBRANE TRANSPORT PROTEIN"/>
    <property type="match status" value="1"/>
</dbReference>
<proteinExistence type="inferred from homology"/>
<feature type="transmembrane region" description="Helical" evidence="12">
    <location>
        <begin position="182"/>
        <end position="205"/>
    </location>
</feature>
<keyword evidence="7" id="KW-0915">Sodium</keyword>
<dbReference type="GO" id="GO:0015293">
    <property type="term" value="F:symporter activity"/>
    <property type="evidence" value="ECO:0007669"/>
    <property type="project" value="TreeGrafter"/>
</dbReference>
<dbReference type="GO" id="GO:0005886">
    <property type="term" value="C:plasma membrane"/>
    <property type="evidence" value="ECO:0007669"/>
    <property type="project" value="UniProtKB-SubCell"/>
</dbReference>
<evidence type="ECO:0000256" key="3">
    <source>
        <dbReference type="ARBA" id="ARBA00022448"/>
    </source>
</evidence>
<dbReference type="PANTHER" id="PTHR42985">
    <property type="entry name" value="SODIUM-COUPLED MONOCARBOXYLATE TRANSPORTER"/>
    <property type="match status" value="1"/>
</dbReference>
<feature type="transmembrane region" description="Helical" evidence="12">
    <location>
        <begin position="367"/>
        <end position="393"/>
    </location>
</feature>
<dbReference type="Gene3D" id="1.20.1730.10">
    <property type="entry name" value="Sodium/glucose cotransporter"/>
    <property type="match status" value="1"/>
</dbReference>
<reference evidence="13" key="2">
    <citation type="submission" date="2021-04" db="EMBL/GenBank/DDBJ databases">
        <authorList>
            <person name="Gilroy R."/>
        </authorList>
    </citation>
    <scope>NUCLEOTIDE SEQUENCE</scope>
    <source>
        <strain evidence="13">CHK189-11263</strain>
    </source>
</reference>
<feature type="transmembrane region" description="Helical" evidence="12">
    <location>
        <begin position="78"/>
        <end position="96"/>
    </location>
</feature>
<keyword evidence="9 12" id="KW-0472">Membrane</keyword>
<sequence length="531" mass="58400">MSWIDAGIIIVYLIAMLVIGFVVGKDNASQEDYFLAGRSMPWLPVALSVAATMISANSFIGGSGWAYTEGLMPFMQNITVPLACFLAVFIAVPVFYHLRVSSVYEYMELRMGKFTRLLTVAQFFINSLIQVSSMVYIPALIIQTITGWSLNVIVPLTVLCAIIYTVAGGIKAVIWTDAVQMVVLWGGLIFILIYAMNSTGLGFFTTLGEAHAAGKFNAFDFSLDVTKTNCFLASCFGIFQWVRYFCFDQAQVQRILTSKSMRGIKRSFVSSSIIMNLMYFLMLFVGCIFFVYYGGREFATSNEIMIGFMLDNLPVGVLGLVIAAVFAAAMSSVDSLLNSMTTVFTKDIYEQYFAKEKGKTSSLRMTMTISVVLGIFIILIVMFGFTGTVASVIDVVGRYISYFSGPALASFLLAMFTTRASDRGTAIGFLVGIVSGYLIATTYNTSWLINPAIGCAITLVVSYALSFVLPREKSLEDIRPYTVKGLRAKMIAEHQDKDAEGVSLLPFHLDQYGVALLVIFAAQYVILALIR</sequence>
<evidence type="ECO:0000256" key="7">
    <source>
        <dbReference type="ARBA" id="ARBA00023053"/>
    </source>
</evidence>
<feature type="transmembrane region" description="Helical" evidence="12">
    <location>
        <begin position="148"/>
        <end position="170"/>
    </location>
</feature>
<evidence type="ECO:0000256" key="12">
    <source>
        <dbReference type="SAM" id="Phobius"/>
    </source>
</evidence>
<dbReference type="Pfam" id="PF00474">
    <property type="entry name" value="SSF"/>
    <property type="match status" value="1"/>
</dbReference>